<feature type="domain" description="DUF1722" evidence="1">
    <location>
        <begin position="12"/>
        <end position="120"/>
    </location>
</feature>
<evidence type="ECO:0000313" key="7">
    <source>
        <dbReference type="Proteomes" id="UP000076989"/>
    </source>
</evidence>
<evidence type="ECO:0000313" key="5">
    <source>
        <dbReference type="EMBL" id="QQM62304.1"/>
    </source>
</evidence>
<evidence type="ECO:0000313" key="6">
    <source>
        <dbReference type="Proteomes" id="UP000076872"/>
    </source>
</evidence>
<reference evidence="4 8" key="2">
    <citation type="submission" date="2016-08" db="EMBL/GenBank/DDBJ databases">
        <title>Genome sequencing of Lactobacillus plantarum JSA22, isolated from fermented soybean paste.</title>
        <authorList>
            <person name="Choi H.S."/>
        </authorList>
    </citation>
    <scope>NUCLEOTIDE SEQUENCE [LARGE SCALE GENOMIC DNA]</scope>
    <source>
        <strain evidence="4 8">JSA22</strain>
    </source>
</reference>
<reference evidence="5 9" key="3">
    <citation type="submission" date="2020-12" db="EMBL/GenBank/DDBJ databases">
        <title>Whole genome sequencing of Lactobacillus plantarum PC518.</title>
        <authorList>
            <person name="Guo Q."/>
        </authorList>
    </citation>
    <scope>NUCLEOTIDE SEQUENCE [LARGE SCALE GENOMIC DNA]</scope>
    <source>
        <strain evidence="5 9">PC518</strain>
    </source>
</reference>
<evidence type="ECO:0000313" key="3">
    <source>
        <dbReference type="EMBL" id="KZV03050.1"/>
    </source>
</evidence>
<dbReference type="Proteomes" id="UP000595466">
    <property type="component" value="Chromosome"/>
</dbReference>
<name>A0A0G9GNT8_LACPN</name>
<gene>
    <name evidence="5" type="ORF">JH395_07155</name>
    <name evidence="4" type="ORF">LPJSA22_01801</name>
    <name evidence="3" type="ORF">NAB2_1552</name>
    <name evidence="2" type="ORF">Nizo2260_2941</name>
</gene>
<sequence>MSQWQQDWAYQKYWVMAHSQQHYNAIRQLARHNDWSAAKQERYQQLLAEAEQITPTKATLTTAYQHVWGYFKKQCTLAEKQRYLNLLTNLTPAHDQLGPFLWQLTVKYEVAYLLASRLLRAFDQHENQR</sequence>
<protein>
    <submittedName>
        <fullName evidence="5">YbgA family protein</fullName>
    </submittedName>
</protein>
<evidence type="ECO:0000259" key="1">
    <source>
        <dbReference type="Pfam" id="PF08349"/>
    </source>
</evidence>
<dbReference type="EMBL" id="CP066817">
    <property type="protein sequence ID" value="QQM62304.1"/>
    <property type="molecule type" value="Genomic_DNA"/>
</dbReference>
<dbReference type="Pfam" id="PF08349">
    <property type="entry name" value="DUF1722"/>
    <property type="match status" value="1"/>
</dbReference>
<dbReference type="EMBL" id="MCOL01000001">
    <property type="protein sequence ID" value="ODO61822.1"/>
    <property type="molecule type" value="Genomic_DNA"/>
</dbReference>
<proteinExistence type="predicted"/>
<organism evidence="4 8">
    <name type="scientific">Lactiplantibacillus plantarum</name>
    <name type="common">Lactobacillus plantarum</name>
    <dbReference type="NCBI Taxonomy" id="1590"/>
    <lineage>
        <taxon>Bacteria</taxon>
        <taxon>Bacillati</taxon>
        <taxon>Bacillota</taxon>
        <taxon>Bacilli</taxon>
        <taxon>Lactobacillales</taxon>
        <taxon>Lactobacillaceae</taxon>
        <taxon>Lactiplantibacillus</taxon>
    </lineage>
</organism>
<dbReference type="RefSeq" id="WP_003644450.1">
    <property type="nucleotide sequence ID" value="NZ_AP018405.1"/>
</dbReference>
<evidence type="ECO:0000313" key="9">
    <source>
        <dbReference type="Proteomes" id="UP000595466"/>
    </source>
</evidence>
<evidence type="ECO:0000313" key="8">
    <source>
        <dbReference type="Proteomes" id="UP000094892"/>
    </source>
</evidence>
<dbReference type="GeneID" id="77218283"/>
<dbReference type="InterPro" id="IPR013560">
    <property type="entry name" value="DUF1722"/>
</dbReference>
<dbReference type="AlphaFoldDB" id="A0A0G9GNT8"/>
<dbReference type="Proteomes" id="UP000076989">
    <property type="component" value="Unassembled WGS sequence"/>
</dbReference>
<dbReference type="EMBL" id="LUWI01000038">
    <property type="protein sequence ID" value="KZU01513.1"/>
    <property type="molecule type" value="Genomic_DNA"/>
</dbReference>
<reference evidence="6 7" key="1">
    <citation type="submission" date="2016-03" db="EMBL/GenBank/DDBJ databases">
        <title>Comparative genomics of 54 Lactobacillus plantarum strains reveals genomic uncoupling from niche constraints.</title>
        <authorList>
            <person name="Martino M.E."/>
        </authorList>
    </citation>
    <scope>NUCLEOTIDE SEQUENCE [LARGE SCALE GENOMIC DNA]</scope>
    <source>
        <strain evidence="3 6">NAB2</strain>
        <strain evidence="2 7">Nizo2260</strain>
    </source>
</reference>
<dbReference type="EMBL" id="LUXO01000027">
    <property type="protein sequence ID" value="KZV03050.1"/>
    <property type="molecule type" value="Genomic_DNA"/>
</dbReference>
<dbReference type="InterPro" id="IPR016996">
    <property type="entry name" value="UCP032441"/>
</dbReference>
<dbReference type="Proteomes" id="UP000094892">
    <property type="component" value="Unassembled WGS sequence"/>
</dbReference>
<dbReference type="PATRIC" id="fig|1590.142.peg.1776"/>
<accession>A0A0G9GNT8</accession>
<evidence type="ECO:0000313" key="4">
    <source>
        <dbReference type="EMBL" id="ODO61822.1"/>
    </source>
</evidence>
<dbReference type="PIRSF" id="PIRSF032441">
    <property type="entry name" value="UCP032441"/>
    <property type="match status" value="1"/>
</dbReference>
<dbReference type="Proteomes" id="UP000076872">
    <property type="component" value="Unassembled WGS sequence"/>
</dbReference>
<evidence type="ECO:0000313" key="2">
    <source>
        <dbReference type="EMBL" id="KZU01513.1"/>
    </source>
</evidence>